<keyword evidence="3 6" id="KW-0479">Metal-binding</keyword>
<dbReference type="Pfam" id="PF00107">
    <property type="entry name" value="ADH_zinc_N"/>
    <property type="match status" value="1"/>
</dbReference>
<dbReference type="SUPFAM" id="SSF50129">
    <property type="entry name" value="GroES-like"/>
    <property type="match status" value="1"/>
</dbReference>
<feature type="domain" description="Alcohol dehydrogenase-like C-terminal" evidence="7">
    <location>
        <begin position="180"/>
        <end position="302"/>
    </location>
</feature>
<organism evidence="9 10">
    <name type="scientific">Rhodobium orientis</name>
    <dbReference type="NCBI Taxonomy" id="34017"/>
    <lineage>
        <taxon>Bacteria</taxon>
        <taxon>Pseudomonadati</taxon>
        <taxon>Pseudomonadota</taxon>
        <taxon>Alphaproteobacteria</taxon>
        <taxon>Hyphomicrobiales</taxon>
        <taxon>Rhodobiaceae</taxon>
        <taxon>Rhodobium</taxon>
    </lineage>
</organism>
<dbReference type="EMBL" id="NPEV01000040">
    <property type="protein sequence ID" value="RAI25849.1"/>
    <property type="molecule type" value="Genomic_DNA"/>
</dbReference>
<reference evidence="9 10" key="1">
    <citation type="submission" date="2017-07" db="EMBL/GenBank/DDBJ databases">
        <title>Draft Genome Sequences of Select Purple Nonsulfur Bacteria.</title>
        <authorList>
            <person name="Lasarre B."/>
            <person name="Mckinlay J.B."/>
        </authorList>
    </citation>
    <scope>NUCLEOTIDE SEQUENCE [LARGE SCALE GENOMIC DNA]</scope>
    <source>
        <strain evidence="9 10">DSM 11290</strain>
    </source>
</reference>
<evidence type="ECO:0000256" key="5">
    <source>
        <dbReference type="ARBA" id="ARBA00023002"/>
    </source>
</evidence>
<keyword evidence="10" id="KW-1185">Reference proteome</keyword>
<dbReference type="Gene3D" id="3.40.50.720">
    <property type="entry name" value="NAD(P)-binding Rossmann-like Domain"/>
    <property type="match status" value="1"/>
</dbReference>
<dbReference type="CDD" id="cd08232">
    <property type="entry name" value="idonate-5-DH"/>
    <property type="match status" value="1"/>
</dbReference>
<evidence type="ECO:0000313" key="9">
    <source>
        <dbReference type="EMBL" id="RAI25849.1"/>
    </source>
</evidence>
<evidence type="ECO:0000313" key="10">
    <source>
        <dbReference type="Proteomes" id="UP000249299"/>
    </source>
</evidence>
<comment type="caution">
    <text evidence="9">The sequence shown here is derived from an EMBL/GenBank/DDBJ whole genome shotgun (WGS) entry which is preliminary data.</text>
</comment>
<dbReference type="PANTHER" id="PTHR43161:SF9">
    <property type="entry name" value="SORBITOL DEHYDROGENASE"/>
    <property type="match status" value="1"/>
</dbReference>
<dbReference type="Gene3D" id="3.90.180.10">
    <property type="entry name" value="Medium-chain alcohol dehydrogenases, catalytic domain"/>
    <property type="match status" value="1"/>
</dbReference>
<dbReference type="Proteomes" id="UP000249299">
    <property type="component" value="Unassembled WGS sequence"/>
</dbReference>
<dbReference type="Pfam" id="PF08240">
    <property type="entry name" value="ADH_N"/>
    <property type="match status" value="1"/>
</dbReference>
<dbReference type="InterPro" id="IPR002328">
    <property type="entry name" value="ADH_Zn_CS"/>
</dbReference>
<dbReference type="RefSeq" id="WP_111435502.1">
    <property type="nucleotide sequence ID" value="NZ_JACIGG010000008.1"/>
</dbReference>
<keyword evidence="4 6" id="KW-0862">Zinc</keyword>
<comment type="cofactor">
    <cofactor evidence="1 6">
        <name>Zn(2+)</name>
        <dbReference type="ChEBI" id="CHEBI:29105"/>
    </cofactor>
</comment>
<name>A0A327JHT3_9HYPH</name>
<sequence length="343" mass="35695">MKACVIHAAHDVRLDRLEERALEQDEVRLNFGFGGVCGSDIHYFLHGRVADSIVRAPMILGHEFTGIVAEIGSAVSGLAVGDKVAVNPARPCGDCAYCRKGITNLCTSMRFMGSAAFTPHENGGFAERPVVSARQCIRLPEDADLRHVAMSEPFAVALHAVAQAGDLAGGAVLVSGAGVIGQLVAVAARRAGAGAITMTDVSDAALARATDLVADRTVNVSDAAATETLASSPAFDAVFEASGTAPALNLALAAARPQSTIVQVGFLPPASPLDLAKLLTRELVVRGAYRFVDEFEVAVRAITGGEVDLRPLITATCTLEAPEEVFARATDKTCNAKVMVAFA</sequence>
<evidence type="ECO:0000259" key="8">
    <source>
        <dbReference type="Pfam" id="PF08240"/>
    </source>
</evidence>
<evidence type="ECO:0000256" key="3">
    <source>
        <dbReference type="ARBA" id="ARBA00022723"/>
    </source>
</evidence>
<gene>
    <name evidence="9" type="ORF">CH339_16570</name>
</gene>
<evidence type="ECO:0000256" key="2">
    <source>
        <dbReference type="ARBA" id="ARBA00008072"/>
    </source>
</evidence>
<accession>A0A327JHT3</accession>
<evidence type="ECO:0000259" key="7">
    <source>
        <dbReference type="Pfam" id="PF00107"/>
    </source>
</evidence>
<dbReference type="SUPFAM" id="SSF51735">
    <property type="entry name" value="NAD(P)-binding Rossmann-fold domains"/>
    <property type="match status" value="1"/>
</dbReference>
<dbReference type="GO" id="GO:0016491">
    <property type="term" value="F:oxidoreductase activity"/>
    <property type="evidence" value="ECO:0007669"/>
    <property type="project" value="UniProtKB-KW"/>
</dbReference>
<dbReference type="InterPro" id="IPR013149">
    <property type="entry name" value="ADH-like_C"/>
</dbReference>
<protein>
    <submittedName>
        <fullName evidence="9">L-idonate 5-dehydrogenase</fullName>
    </submittedName>
</protein>
<proteinExistence type="inferred from homology"/>
<keyword evidence="5" id="KW-0560">Oxidoreductase</keyword>
<comment type="similarity">
    <text evidence="2 6">Belongs to the zinc-containing alcohol dehydrogenase family.</text>
</comment>
<dbReference type="OrthoDB" id="9809185at2"/>
<dbReference type="InterPro" id="IPR011032">
    <property type="entry name" value="GroES-like_sf"/>
</dbReference>
<dbReference type="PROSITE" id="PS00059">
    <property type="entry name" value="ADH_ZINC"/>
    <property type="match status" value="1"/>
</dbReference>
<dbReference type="InterPro" id="IPR013154">
    <property type="entry name" value="ADH-like_N"/>
</dbReference>
<evidence type="ECO:0000256" key="4">
    <source>
        <dbReference type="ARBA" id="ARBA00022833"/>
    </source>
</evidence>
<dbReference type="AlphaFoldDB" id="A0A327JHT3"/>
<evidence type="ECO:0000256" key="1">
    <source>
        <dbReference type="ARBA" id="ARBA00001947"/>
    </source>
</evidence>
<dbReference type="PANTHER" id="PTHR43161">
    <property type="entry name" value="SORBITOL DEHYDROGENASE"/>
    <property type="match status" value="1"/>
</dbReference>
<dbReference type="GO" id="GO:0008270">
    <property type="term" value="F:zinc ion binding"/>
    <property type="evidence" value="ECO:0007669"/>
    <property type="project" value="InterPro"/>
</dbReference>
<feature type="domain" description="Alcohol dehydrogenase-like N-terminal" evidence="8">
    <location>
        <begin position="24"/>
        <end position="141"/>
    </location>
</feature>
<dbReference type="InterPro" id="IPR036291">
    <property type="entry name" value="NAD(P)-bd_dom_sf"/>
</dbReference>
<evidence type="ECO:0000256" key="6">
    <source>
        <dbReference type="RuleBase" id="RU361277"/>
    </source>
</evidence>